<dbReference type="InterPro" id="IPR016024">
    <property type="entry name" value="ARM-type_fold"/>
</dbReference>
<keyword evidence="1" id="KW-0677">Repeat</keyword>
<evidence type="ECO:0000256" key="1">
    <source>
        <dbReference type="ARBA" id="ARBA00022737"/>
    </source>
</evidence>
<gene>
    <name evidence="2" type="ORF">CFOL_v3_22498</name>
</gene>
<sequence length="846" mass="93057">MHNSDSRSFSQLVSELQITAEEVASLAKNSASEREIFNEFATLLDKLTLVLDDINHNNNLTDTPTVRKAVESFKEELKRGKALIQGSNSRSPIKHIEDITQDIGRSLGLVLFASHDLQVDIKAKIGALHRELMNARFNASRSPSLSVDSIFASESESDKGTEAEKETKMVNEIQEVNEIEEERISISMDDVALQLKYGNGEEFKLALLGLYDIKSGLINKEWIDEEEIIPILFNRLGSRNPNNQLTVVQILRSLAWRNAENKEKMADAGYLSVLVKCLTRGVEERREAVGLLLDISDIPAVRRRLGRIHGCIVMLVTMINGDDPAASYDAGKLLNSLSSNTQNALHMAEAGYFKPLVHYLKKGSDMCKILMATALSRMELTDQSLASLGGNGAIEALVKMFKAGKLEAKLSALSALQNLSKLPDNILRLISSGIVVPLLQLLFSVTSVLMTLREPASVILARIAQSESILVNQDVAQQMLSLLNLSNPLIQYHLLQALNSICVHSSASKVRRKMKENGAIQLLLPFLHDNNTKIRTVALNLLCNLSKDLTGELTEQIGEKHLNVIVNIIATTTSESEKAAAVGILSNLPISDKQATDILYKANLLPLLISIMNSLSANSTATKCWIAESVAGVLIRFTVPSEKKLQLQSVEHGAIPVLVNLLSSGSIVAKCRAATSLAQLSQNSLSLAKSRKDRWLCVSRSAHPFCEVHEAYCFGRNTICLVEAGALSPLLQILEGDKREADEAVLNALATLLQDEIWENGSTCIAKMSGVQAIAKVLDSRNIKAQEKALWMLERIFRVEEHRVQYGETAHSVLIDLAQNGDPRLRPTVAKLLAQLEFLQNQSSYF</sequence>
<name>A0A1Q3CG24_CEPFO</name>
<protein>
    <submittedName>
        <fullName evidence="2">KAP domain-containing protein</fullName>
    </submittedName>
</protein>
<dbReference type="AlphaFoldDB" id="A0A1Q3CG24"/>
<dbReference type="InParanoid" id="A0A1Q3CG24"/>
<organism evidence="2 3">
    <name type="scientific">Cephalotus follicularis</name>
    <name type="common">Albany pitcher plant</name>
    <dbReference type="NCBI Taxonomy" id="3775"/>
    <lineage>
        <taxon>Eukaryota</taxon>
        <taxon>Viridiplantae</taxon>
        <taxon>Streptophyta</taxon>
        <taxon>Embryophyta</taxon>
        <taxon>Tracheophyta</taxon>
        <taxon>Spermatophyta</taxon>
        <taxon>Magnoliopsida</taxon>
        <taxon>eudicotyledons</taxon>
        <taxon>Gunneridae</taxon>
        <taxon>Pentapetalae</taxon>
        <taxon>rosids</taxon>
        <taxon>fabids</taxon>
        <taxon>Oxalidales</taxon>
        <taxon>Cephalotaceae</taxon>
        <taxon>Cephalotus</taxon>
    </lineage>
</organism>
<dbReference type="Proteomes" id="UP000187406">
    <property type="component" value="Unassembled WGS sequence"/>
</dbReference>
<keyword evidence="3" id="KW-1185">Reference proteome</keyword>
<dbReference type="InterPro" id="IPR011989">
    <property type="entry name" value="ARM-like"/>
</dbReference>
<dbReference type="SUPFAM" id="SSF48371">
    <property type="entry name" value="ARM repeat"/>
    <property type="match status" value="2"/>
</dbReference>
<dbReference type="PANTHER" id="PTHR45958">
    <property type="entry name" value="RING-TYPE E3 UBIQUITIN TRANSFERASE"/>
    <property type="match status" value="1"/>
</dbReference>
<evidence type="ECO:0000313" key="3">
    <source>
        <dbReference type="Proteomes" id="UP000187406"/>
    </source>
</evidence>
<evidence type="ECO:0000313" key="2">
    <source>
        <dbReference type="EMBL" id="GAV79033.1"/>
    </source>
</evidence>
<dbReference type="InterPro" id="IPR052608">
    <property type="entry name" value="U-box_domain_protein"/>
</dbReference>
<dbReference type="Gene3D" id="1.25.10.10">
    <property type="entry name" value="Leucine-rich Repeat Variant"/>
    <property type="match status" value="4"/>
</dbReference>
<dbReference type="EMBL" id="BDDD01001904">
    <property type="protein sequence ID" value="GAV79033.1"/>
    <property type="molecule type" value="Genomic_DNA"/>
</dbReference>
<dbReference type="SMART" id="SM00185">
    <property type="entry name" value="ARM"/>
    <property type="match status" value="8"/>
</dbReference>
<comment type="caution">
    <text evidence="2">The sequence shown here is derived from an EMBL/GenBank/DDBJ whole genome shotgun (WGS) entry which is preliminary data.</text>
</comment>
<reference evidence="3" key="1">
    <citation type="submission" date="2016-04" db="EMBL/GenBank/DDBJ databases">
        <title>Cephalotus genome sequencing.</title>
        <authorList>
            <person name="Fukushima K."/>
            <person name="Hasebe M."/>
            <person name="Fang X."/>
        </authorList>
    </citation>
    <scope>NUCLEOTIDE SEQUENCE [LARGE SCALE GENOMIC DNA]</scope>
    <source>
        <strain evidence="3">cv. St1</strain>
    </source>
</reference>
<dbReference type="OrthoDB" id="1683831at2759"/>
<accession>A0A1Q3CG24</accession>
<dbReference type="InterPro" id="IPR000225">
    <property type="entry name" value="Armadillo"/>
</dbReference>
<dbReference type="PANTHER" id="PTHR45958:SF12">
    <property type="entry name" value="OS01G0948500 PROTEIN"/>
    <property type="match status" value="1"/>
</dbReference>
<proteinExistence type="predicted"/>
<dbReference type="STRING" id="3775.A0A1Q3CG24"/>